<reference evidence="2" key="1">
    <citation type="submission" date="2021-06" db="EMBL/GenBank/DDBJ databases">
        <authorList>
            <consortium name="DOE Joint Genome Institute"/>
            <person name="Mondo S.J."/>
            <person name="Amses K.R."/>
            <person name="Simmons D.R."/>
            <person name="Longcore J.E."/>
            <person name="Seto K."/>
            <person name="Alves G.H."/>
            <person name="Bonds A.E."/>
            <person name="Quandt C.A."/>
            <person name="Davis W.J."/>
            <person name="Chang Y."/>
            <person name="Letcher P.M."/>
            <person name="Powell M.J."/>
            <person name="Kuo A."/>
            <person name="Labutti K."/>
            <person name="Pangilinan J."/>
            <person name="Andreopoulos W."/>
            <person name="Tritt A."/>
            <person name="Riley R."/>
            <person name="Hundley H."/>
            <person name="Johnson J."/>
            <person name="Lipzen A."/>
            <person name="Barry K."/>
            <person name="Berbee M.L."/>
            <person name="Buchler N.E."/>
            <person name="Grigoriev I.V."/>
            <person name="Spatafora J.W."/>
            <person name="Stajich J.E."/>
            <person name="James T.Y."/>
        </authorList>
    </citation>
    <scope>NUCLEOTIDE SEQUENCE</scope>
    <source>
        <strain evidence="2">AG</strain>
    </source>
</reference>
<organism evidence="2 3">
    <name type="scientific">Umbelopsis ramanniana AG</name>
    <dbReference type="NCBI Taxonomy" id="1314678"/>
    <lineage>
        <taxon>Eukaryota</taxon>
        <taxon>Fungi</taxon>
        <taxon>Fungi incertae sedis</taxon>
        <taxon>Mucoromycota</taxon>
        <taxon>Mucoromycotina</taxon>
        <taxon>Umbelopsidomycetes</taxon>
        <taxon>Umbelopsidales</taxon>
        <taxon>Umbelopsidaceae</taxon>
        <taxon>Umbelopsis</taxon>
    </lineage>
</organism>
<protein>
    <submittedName>
        <fullName evidence="2">Uncharacterized protein</fullName>
    </submittedName>
</protein>
<dbReference type="AlphaFoldDB" id="A0AAD5HFQ1"/>
<proteinExistence type="predicted"/>
<keyword evidence="1" id="KW-0472">Membrane</keyword>
<feature type="transmembrane region" description="Helical" evidence="1">
    <location>
        <begin position="47"/>
        <end position="70"/>
    </location>
</feature>
<keyword evidence="3" id="KW-1185">Reference proteome</keyword>
<evidence type="ECO:0000313" key="2">
    <source>
        <dbReference type="EMBL" id="KAI8581339.1"/>
    </source>
</evidence>
<reference evidence="2" key="2">
    <citation type="journal article" date="2022" name="Proc. Natl. Acad. Sci. U.S.A.">
        <title>Diploid-dominant life cycles characterize the early evolution of Fungi.</title>
        <authorList>
            <person name="Amses K.R."/>
            <person name="Simmons D.R."/>
            <person name="Longcore J.E."/>
            <person name="Mondo S.J."/>
            <person name="Seto K."/>
            <person name="Jeronimo G.H."/>
            <person name="Bonds A.E."/>
            <person name="Quandt C.A."/>
            <person name="Davis W.J."/>
            <person name="Chang Y."/>
            <person name="Federici B.A."/>
            <person name="Kuo A."/>
            <person name="LaButti K."/>
            <person name="Pangilinan J."/>
            <person name="Andreopoulos W."/>
            <person name="Tritt A."/>
            <person name="Riley R."/>
            <person name="Hundley H."/>
            <person name="Johnson J."/>
            <person name="Lipzen A."/>
            <person name="Barry K."/>
            <person name="Lang B.F."/>
            <person name="Cuomo C.A."/>
            <person name="Buchler N.E."/>
            <person name="Grigoriev I.V."/>
            <person name="Spatafora J.W."/>
            <person name="Stajich J.E."/>
            <person name="James T.Y."/>
        </authorList>
    </citation>
    <scope>NUCLEOTIDE SEQUENCE</scope>
    <source>
        <strain evidence="2">AG</strain>
    </source>
</reference>
<keyword evidence="1" id="KW-1133">Transmembrane helix</keyword>
<keyword evidence="1" id="KW-0812">Transmembrane</keyword>
<accession>A0AAD5HFQ1</accession>
<gene>
    <name evidence="2" type="ORF">K450DRAFT_232557</name>
</gene>
<sequence>MLISSSLGGFKLWWAISSHIMGKAWGNEGILVKKAAEAGVENSPGCIHVYLLLSASSLFHFVSFLFNFLFHSLN</sequence>
<dbReference type="Proteomes" id="UP001206595">
    <property type="component" value="Unassembled WGS sequence"/>
</dbReference>
<comment type="caution">
    <text evidence="2">The sequence shown here is derived from an EMBL/GenBank/DDBJ whole genome shotgun (WGS) entry which is preliminary data.</text>
</comment>
<evidence type="ECO:0000256" key="1">
    <source>
        <dbReference type="SAM" id="Phobius"/>
    </source>
</evidence>
<name>A0AAD5HFQ1_UMBRA</name>
<dbReference type="GeneID" id="75912961"/>
<dbReference type="RefSeq" id="XP_051446343.1">
    <property type="nucleotide sequence ID" value="XM_051587616.1"/>
</dbReference>
<evidence type="ECO:0000313" key="3">
    <source>
        <dbReference type="Proteomes" id="UP001206595"/>
    </source>
</evidence>
<dbReference type="EMBL" id="MU620906">
    <property type="protein sequence ID" value="KAI8581339.1"/>
    <property type="molecule type" value="Genomic_DNA"/>
</dbReference>